<gene>
    <name evidence="3" type="ORF">AFUS01_LOCUS46085</name>
</gene>
<dbReference type="AlphaFoldDB" id="A0A8J2PXC6"/>
<dbReference type="PANTHER" id="PTHR42899">
    <property type="entry name" value="SPERMATOGENESIS-ASSOCIATED PROTEIN 20"/>
    <property type="match status" value="1"/>
</dbReference>
<protein>
    <recommendedName>
        <fullName evidence="2">Spermatogenesis-associated protein 20-like TRX domain-containing protein</fullName>
    </recommendedName>
</protein>
<dbReference type="OrthoDB" id="1923667at2759"/>
<comment type="caution">
    <text evidence="3">The sequence shown here is derived from an EMBL/GenBank/DDBJ whole genome shotgun (WGS) entry which is preliminary data.</text>
</comment>
<feature type="compositionally biased region" description="Low complexity" evidence="1">
    <location>
        <begin position="1"/>
        <end position="17"/>
    </location>
</feature>
<dbReference type="PIRSF" id="PIRSF006402">
    <property type="entry name" value="UCP006402_thioredoxin"/>
    <property type="match status" value="1"/>
</dbReference>
<dbReference type="Proteomes" id="UP000708208">
    <property type="component" value="Unassembled WGS sequence"/>
</dbReference>
<keyword evidence="4" id="KW-1185">Reference proteome</keyword>
<dbReference type="CDD" id="cd02955">
    <property type="entry name" value="SSP411"/>
    <property type="match status" value="1"/>
</dbReference>
<reference evidence="3" key="1">
    <citation type="submission" date="2021-06" db="EMBL/GenBank/DDBJ databases">
        <authorList>
            <person name="Hodson N. C."/>
            <person name="Mongue J. A."/>
            <person name="Jaron S. K."/>
        </authorList>
    </citation>
    <scope>NUCLEOTIDE SEQUENCE</scope>
</reference>
<name>A0A8J2PXC6_9HEXA</name>
<evidence type="ECO:0000256" key="1">
    <source>
        <dbReference type="SAM" id="MobiDB-lite"/>
    </source>
</evidence>
<sequence length="757" mass="85499">MSDSQGTSSTSASAGQSGNKLRTEKSPYLLQHKNNPVQWYSWGDEAFALAREKNLPIFLSVGYSTCHWCHVMERESFENESVAEVMNQNFVNVKMDREERPDIDRIYMTFVQAVSGSGGWPMSVWMTPDLKPFYGGTYYPPMDSFGRPGFRSLLLTIAEQWGENSQKFVKSADKILEVLHRTAMLPVTDKLPDSKEISKKCLQQLARSYEPAFGGFSDHPKFPQPVNLNFLLYHRKANPTNVESLQMADKTLRKMSQGGIHDHVGKGFCRYSTDKKWHVPHFEKMLYDNAQLAVTYTNAFVLTNDSFFSGIVDDILEYISRDMTHTEGGFYSAEDADSYPAPGDKHKAEGAFYAWKKSEIEAVLGSAKVHDKKLTDIFEWRYGVREVGNVDPRQDPHEELKGKNVIYIAHTIEETAKHFGVSNEDIQIACEEAKSLLFEYRNKTRPRPGLDTKFLASWNGLMISAFARAGAALENPSYVQKAVEAMNFVNKYLLNPEGDIFRSCYRNGDSNSSPIVLLDIPILGCVDDFANLISANLDLFDATGDLQYLQRGIELQQRQNEIFLDSESGGYFNSRLSPNVIVRFKDDDDGAEPSSNSISAVNLIRLHCLTDNSEYEDIAKKIFLQFGDRLTKVPMSLPLMTSAYQAYSEGTKLILVMKKSDVSSNIVKHLRNRLLPLGSTMHLRNRLLPLGSTMVVLDNEKISANDQWKTLIPCLVEKLEEFNNSSNNSNEAIYLKQGKSFTHTYSGDEFADLINTL</sequence>
<dbReference type="InterPro" id="IPR004879">
    <property type="entry name" value="Ssp411-like_TRX"/>
</dbReference>
<evidence type="ECO:0000259" key="2">
    <source>
        <dbReference type="Pfam" id="PF03190"/>
    </source>
</evidence>
<dbReference type="EMBL" id="CAJVCH010571197">
    <property type="protein sequence ID" value="CAG7836894.1"/>
    <property type="molecule type" value="Genomic_DNA"/>
</dbReference>
<accession>A0A8J2PXC6</accession>
<proteinExistence type="predicted"/>
<dbReference type="PANTHER" id="PTHR42899:SF1">
    <property type="entry name" value="SPERMATOGENESIS-ASSOCIATED PROTEIN 20"/>
    <property type="match status" value="1"/>
</dbReference>
<feature type="region of interest" description="Disordered" evidence="1">
    <location>
        <begin position="1"/>
        <end position="20"/>
    </location>
</feature>
<feature type="domain" description="Spermatogenesis-associated protein 20-like TRX" evidence="2">
    <location>
        <begin position="19"/>
        <end position="179"/>
    </location>
</feature>
<evidence type="ECO:0000313" key="4">
    <source>
        <dbReference type="Proteomes" id="UP000708208"/>
    </source>
</evidence>
<organism evidence="3 4">
    <name type="scientific">Allacma fusca</name>
    <dbReference type="NCBI Taxonomy" id="39272"/>
    <lineage>
        <taxon>Eukaryota</taxon>
        <taxon>Metazoa</taxon>
        <taxon>Ecdysozoa</taxon>
        <taxon>Arthropoda</taxon>
        <taxon>Hexapoda</taxon>
        <taxon>Collembola</taxon>
        <taxon>Symphypleona</taxon>
        <taxon>Sminthuridae</taxon>
        <taxon>Allacma</taxon>
    </lineage>
</organism>
<dbReference type="InterPro" id="IPR024705">
    <property type="entry name" value="Ssp411"/>
</dbReference>
<evidence type="ECO:0000313" key="3">
    <source>
        <dbReference type="EMBL" id="CAG7836894.1"/>
    </source>
</evidence>
<dbReference type="Pfam" id="PF03190">
    <property type="entry name" value="Thioredox_DsbH"/>
    <property type="match status" value="1"/>
</dbReference>